<feature type="non-terminal residue" evidence="1">
    <location>
        <position position="127"/>
    </location>
</feature>
<evidence type="ECO:0000313" key="1">
    <source>
        <dbReference type="EMBL" id="JAT86706.1"/>
    </source>
</evidence>
<gene>
    <name evidence="1" type="ORF">g.19232</name>
</gene>
<feature type="non-terminal residue" evidence="1">
    <location>
        <position position="1"/>
    </location>
</feature>
<organism evidence="1">
    <name type="scientific">Pectinophora gossypiella</name>
    <name type="common">Cotton pink bollworm</name>
    <name type="synonym">Depressaria gossypiella</name>
    <dbReference type="NCBI Taxonomy" id="13191"/>
    <lineage>
        <taxon>Eukaryota</taxon>
        <taxon>Metazoa</taxon>
        <taxon>Ecdysozoa</taxon>
        <taxon>Arthropoda</taxon>
        <taxon>Hexapoda</taxon>
        <taxon>Insecta</taxon>
        <taxon>Pterygota</taxon>
        <taxon>Neoptera</taxon>
        <taxon>Endopterygota</taxon>
        <taxon>Lepidoptera</taxon>
        <taxon>Glossata</taxon>
        <taxon>Ditrysia</taxon>
        <taxon>Gelechioidea</taxon>
        <taxon>Gelechiidae</taxon>
        <taxon>Apatetrinae</taxon>
        <taxon>Pectinophora</taxon>
    </lineage>
</organism>
<dbReference type="EMBL" id="GDQN01004348">
    <property type="protein sequence ID" value="JAT86706.1"/>
    <property type="molecule type" value="Transcribed_RNA"/>
</dbReference>
<reference evidence="1" key="1">
    <citation type="submission" date="2015-09" db="EMBL/GenBank/DDBJ databases">
        <title>De novo assembly of Pectinophora gossypiella (Pink Bollworm) gut transcriptome.</title>
        <authorList>
            <person name="Tassone E.E."/>
        </authorList>
    </citation>
    <scope>NUCLEOTIDE SEQUENCE</scope>
</reference>
<name>A0A1E1WII1_PECGO</name>
<dbReference type="AlphaFoldDB" id="A0A1E1WII1"/>
<proteinExistence type="predicted"/>
<protein>
    <submittedName>
        <fullName evidence="1">Uncharacterized protein</fullName>
    </submittedName>
</protein>
<sequence>VPVARVEQVRDLGILFDNRLTFHAHAELVAESAYRRLGFVIRNATHLSFQAIRMLYVSLVRSVLENNALVWNPHENKYALIVEQVQKQFLRHLYKRQYGYYPFMYPTLFLQGQLGFNSLQLRRYMAI</sequence>
<accession>A0A1E1WII1</accession>